<reference evidence="2 3" key="1">
    <citation type="submission" date="2017-07" db="EMBL/GenBank/DDBJ databases">
        <title>Amycolatopsis antarcticus sp. nov., isolated from the surface of an Antarcticus brown macroalga.</title>
        <authorList>
            <person name="Wang J."/>
            <person name="Leiva S."/>
            <person name="Huang J."/>
            <person name="Huang Y."/>
        </authorList>
    </citation>
    <scope>NUCLEOTIDE SEQUENCE [LARGE SCALE GENOMIC DNA]</scope>
    <source>
        <strain evidence="2 3">AU-G6</strain>
    </source>
</reference>
<protein>
    <submittedName>
        <fullName evidence="2">Uncharacterized protein</fullName>
    </submittedName>
</protein>
<dbReference type="InParanoid" id="A0A263D640"/>
<keyword evidence="3" id="KW-1185">Reference proteome</keyword>
<accession>A0A263D640</accession>
<dbReference type="EMBL" id="NKYE01000003">
    <property type="protein sequence ID" value="OZM73883.1"/>
    <property type="molecule type" value="Genomic_DNA"/>
</dbReference>
<feature type="signal peptide" evidence="1">
    <location>
        <begin position="1"/>
        <end position="29"/>
    </location>
</feature>
<feature type="chain" id="PRO_5013147969" evidence="1">
    <location>
        <begin position="30"/>
        <end position="285"/>
    </location>
</feature>
<dbReference type="OrthoDB" id="3679856at2"/>
<evidence type="ECO:0000313" key="2">
    <source>
        <dbReference type="EMBL" id="OZM73883.1"/>
    </source>
</evidence>
<sequence length="285" mass="30573">MRIRHGRFTAAVTLGITVLLGSASVPAVAEVHRTPAACAATLDCTAGDIDRMTMAERLDLVRALSDGPAAEVIPGYTPRWRNIEGIVEFFRANDMGAPGTWVSHVDAGIIEGIERGIAIASGRDEDTFGNPGSTLWANYLTRLRDGGLASRSAHDQAWSEAEQASTEHGKALAEQVHGVPPTAVEQRFYEFSDFYRLVLRNRSPLLDPLSPGPGPGSRRQLTFLDWFTDVGNATPSLRGAELAHGIAEFDLPDGAAKTVALLAAYTEYLLTDYLDQTGAPAPQSS</sequence>
<dbReference type="Proteomes" id="UP000242444">
    <property type="component" value="Unassembled WGS sequence"/>
</dbReference>
<gene>
    <name evidence="2" type="ORF">CFN78_06175</name>
</gene>
<evidence type="ECO:0000313" key="3">
    <source>
        <dbReference type="Proteomes" id="UP000242444"/>
    </source>
</evidence>
<dbReference type="AlphaFoldDB" id="A0A263D640"/>
<comment type="caution">
    <text evidence="2">The sequence shown here is derived from an EMBL/GenBank/DDBJ whole genome shotgun (WGS) entry which is preliminary data.</text>
</comment>
<name>A0A263D640_9PSEU</name>
<evidence type="ECO:0000256" key="1">
    <source>
        <dbReference type="SAM" id="SignalP"/>
    </source>
</evidence>
<keyword evidence="1" id="KW-0732">Signal</keyword>
<dbReference type="RefSeq" id="WP_094861640.1">
    <property type="nucleotide sequence ID" value="NZ_NKYE01000003.1"/>
</dbReference>
<organism evidence="2 3">
    <name type="scientific">Amycolatopsis antarctica</name>
    <dbReference type="NCBI Taxonomy" id="1854586"/>
    <lineage>
        <taxon>Bacteria</taxon>
        <taxon>Bacillati</taxon>
        <taxon>Actinomycetota</taxon>
        <taxon>Actinomycetes</taxon>
        <taxon>Pseudonocardiales</taxon>
        <taxon>Pseudonocardiaceae</taxon>
        <taxon>Amycolatopsis</taxon>
    </lineage>
</organism>
<proteinExistence type="predicted"/>